<dbReference type="Proteomes" id="UP000190888">
    <property type="component" value="Unassembled WGS sequence"/>
</dbReference>
<dbReference type="STRING" id="413434.SAMN04488132_10495"/>
<name>A0A1T4N5J9_9BACT</name>
<reference evidence="1 2" key="1">
    <citation type="submission" date="2017-02" db="EMBL/GenBank/DDBJ databases">
        <authorList>
            <person name="Peterson S.W."/>
        </authorList>
    </citation>
    <scope>NUCLEOTIDE SEQUENCE [LARGE SCALE GENOMIC DNA]</scope>
    <source>
        <strain evidence="1 2">DSM 22335</strain>
    </source>
</reference>
<organism evidence="1 2">
    <name type="scientific">Sediminibacterium ginsengisoli</name>
    <dbReference type="NCBI Taxonomy" id="413434"/>
    <lineage>
        <taxon>Bacteria</taxon>
        <taxon>Pseudomonadati</taxon>
        <taxon>Bacteroidota</taxon>
        <taxon>Chitinophagia</taxon>
        <taxon>Chitinophagales</taxon>
        <taxon>Chitinophagaceae</taxon>
        <taxon>Sediminibacterium</taxon>
    </lineage>
</organism>
<accession>A0A1T4N5J9</accession>
<sequence>MSRQNEMVKPFVIFSSLTEEKGHLLLDDDFWFSSLIKYDPELSVFTSVTSCDLLAKKYPSHKKQFIGFRDFPFFRKIYYRLHLLGRLFSSKKITGKTIIFQGFDEIGILSYLWRIRNWNNTTVLILTNNVSPERFENSPRLLPYLLRTIFKKCDFVFYHSDFEYKLLISKLGDKVDKNKLKKVKYHLLGAPRLLASNTHQDNTITYFGPSMVSKPLLDFCNLIKADANRQFKYHFYNLDRKDEEMIRNNTPPEASLNFHYDYMTNEEYANAILQSTYVFLPHNSYYEGKLSGIFCDCVNYNVPVISDRIEPVIEFFKAYGELGYLLDYKKNDWGNTFFNEISGEKYRQFIENMNKCHAEHKADIIIESFIEKIKSENRS</sequence>
<evidence type="ECO:0000313" key="1">
    <source>
        <dbReference type="EMBL" id="SJZ74305.1"/>
    </source>
</evidence>
<protein>
    <submittedName>
        <fullName evidence="1">Uncharacterized protein</fullName>
    </submittedName>
</protein>
<dbReference type="OrthoDB" id="10009608at2"/>
<proteinExistence type="predicted"/>
<keyword evidence="2" id="KW-1185">Reference proteome</keyword>
<evidence type="ECO:0000313" key="2">
    <source>
        <dbReference type="Proteomes" id="UP000190888"/>
    </source>
</evidence>
<dbReference type="AlphaFoldDB" id="A0A1T4N5J9"/>
<gene>
    <name evidence="1" type="ORF">SAMN04488132_10495</name>
</gene>
<dbReference type="RefSeq" id="WP_078831080.1">
    <property type="nucleotide sequence ID" value="NZ_FUWH01000004.1"/>
</dbReference>
<dbReference type="EMBL" id="FUWH01000004">
    <property type="protein sequence ID" value="SJZ74305.1"/>
    <property type="molecule type" value="Genomic_DNA"/>
</dbReference>